<evidence type="ECO:0000256" key="1">
    <source>
        <dbReference type="SAM" id="MobiDB-lite"/>
    </source>
</evidence>
<organism evidence="3 4">
    <name type="scientific">Intestinibacter bartlettii CAG:1329</name>
    <dbReference type="NCBI Taxonomy" id="1263063"/>
    <lineage>
        <taxon>Bacteria</taxon>
        <taxon>Bacillati</taxon>
        <taxon>Bacillota</taxon>
        <taxon>Clostridia</taxon>
        <taxon>Peptostreptococcales</taxon>
        <taxon>Peptostreptococcaceae</taxon>
        <taxon>Intestinibacter</taxon>
    </lineage>
</organism>
<dbReference type="Proteomes" id="UP000017980">
    <property type="component" value="Unassembled WGS sequence"/>
</dbReference>
<dbReference type="AlphaFoldDB" id="R5XE55"/>
<keyword evidence="2" id="KW-0732">Signal</keyword>
<reference evidence="3" key="1">
    <citation type="submission" date="2012-11" db="EMBL/GenBank/DDBJ databases">
        <title>Dependencies among metagenomic species, viruses, plasmids and units of genetic variation.</title>
        <authorList>
            <person name="Nielsen H.B."/>
            <person name="Almeida M."/>
            <person name="Juncker A.S."/>
            <person name="Rasmussen S."/>
            <person name="Li J."/>
            <person name="Sunagawa S."/>
            <person name="Plichta D."/>
            <person name="Gautier L."/>
            <person name="Le Chatelier E."/>
            <person name="Peletier E."/>
            <person name="Bonde I."/>
            <person name="Nielsen T."/>
            <person name="Manichanh C."/>
            <person name="Arumugam M."/>
            <person name="Batto J."/>
            <person name="Santos M.B.Q.D."/>
            <person name="Blom N."/>
            <person name="Borruel N."/>
            <person name="Burgdorf K.S."/>
            <person name="Boumezbeur F."/>
            <person name="Casellas F."/>
            <person name="Dore J."/>
            <person name="Guarner F."/>
            <person name="Hansen T."/>
            <person name="Hildebrand F."/>
            <person name="Kaas R.S."/>
            <person name="Kennedy S."/>
            <person name="Kristiansen K."/>
            <person name="Kultima J.R."/>
            <person name="Leonard P."/>
            <person name="Levenez F."/>
            <person name="Lund O."/>
            <person name="Moumen B."/>
            <person name="Le Paslier D."/>
            <person name="Pons N."/>
            <person name="Pedersen O."/>
            <person name="Prifti E."/>
            <person name="Qin J."/>
            <person name="Raes J."/>
            <person name="Tap J."/>
            <person name="Tims S."/>
            <person name="Ussery D.W."/>
            <person name="Yamada T."/>
            <person name="MetaHit consortium"/>
            <person name="Renault P."/>
            <person name="Sicheritz-Ponten T."/>
            <person name="Bork P."/>
            <person name="Wang J."/>
            <person name="Brunak S."/>
            <person name="Ehrlich S.D."/>
        </authorList>
    </citation>
    <scope>NUCLEOTIDE SEQUENCE [LARGE SCALE GENOMIC DNA]</scope>
</reference>
<gene>
    <name evidence="3" type="ORF">BN488_01713</name>
</gene>
<dbReference type="PROSITE" id="PS51257">
    <property type="entry name" value="PROKAR_LIPOPROTEIN"/>
    <property type="match status" value="1"/>
</dbReference>
<evidence type="ECO:0000313" key="4">
    <source>
        <dbReference type="Proteomes" id="UP000017980"/>
    </source>
</evidence>
<comment type="caution">
    <text evidence="3">The sequence shown here is derived from an EMBL/GenBank/DDBJ whole genome shotgun (WGS) entry which is preliminary data.</text>
</comment>
<feature type="chain" id="PRO_5038769467" description="Tetratricopeptide repeat protein" evidence="2">
    <location>
        <begin position="20"/>
        <end position="301"/>
    </location>
</feature>
<accession>R5XE55</accession>
<dbReference type="EMBL" id="CBBD010000043">
    <property type="protein sequence ID" value="CDA10674.1"/>
    <property type="molecule type" value="Genomic_DNA"/>
</dbReference>
<sequence>MKKLSAILITIIMSITLSACNNKTNESNQQYEDAMSNGKSSVVEEEYDKAIDYFDLALEAKKDDKEATNLIKQLKLMLEIEESESHGAYFYQMERIDKINAIDTETDVVKKKANDYKKVVLKNIDDSIDYLEEEINDGDYEKAQKDIEDFIKECKKSDSLGEQLDRCEGLLKTCKAEKKKAEDEAKKEAEEQQVSSNSKKSSSKDNDNGVKAYCNEGKHYIDVDDYYEMGVNCRGCEAKKTLKSPSNNLPCEFCDDGSGLERTVSLYTGKCYKCGKKNFAGVKKIYNDGTIVYDDGSVENW</sequence>
<name>R5XE55_9FIRM</name>
<feature type="region of interest" description="Disordered" evidence="1">
    <location>
        <begin position="183"/>
        <end position="206"/>
    </location>
</feature>
<evidence type="ECO:0008006" key="5">
    <source>
        <dbReference type="Google" id="ProtNLM"/>
    </source>
</evidence>
<evidence type="ECO:0000256" key="2">
    <source>
        <dbReference type="SAM" id="SignalP"/>
    </source>
</evidence>
<proteinExistence type="predicted"/>
<protein>
    <recommendedName>
        <fullName evidence="5">Tetratricopeptide repeat protein</fullName>
    </recommendedName>
</protein>
<evidence type="ECO:0000313" key="3">
    <source>
        <dbReference type="EMBL" id="CDA10674.1"/>
    </source>
</evidence>
<feature type="signal peptide" evidence="2">
    <location>
        <begin position="1"/>
        <end position="19"/>
    </location>
</feature>